<dbReference type="InterPro" id="IPR013924">
    <property type="entry name" value="RNase_H2_suC"/>
</dbReference>
<dbReference type="Proteomes" id="UP000224854">
    <property type="component" value="Unassembled WGS sequence"/>
</dbReference>
<sequence length="146" mass="16279">MAPPIVAIEDAAEPSRLQALPNLLPCRIHHDGPMAPISEYWSPTQTKDGSNVAYFRGRRLEGTVVSLPHDFDGVLVQPRAQQQPVAAIESQDSGPQTEKMHVTAHFDKVMVWSHGALPDKTADPYLRGINEWLQVAAQVRRARRRL</sequence>
<organism evidence="1 2">
    <name type="scientific">Ophiocordyceps australis</name>
    <dbReference type="NCBI Taxonomy" id="1399860"/>
    <lineage>
        <taxon>Eukaryota</taxon>
        <taxon>Fungi</taxon>
        <taxon>Dikarya</taxon>
        <taxon>Ascomycota</taxon>
        <taxon>Pezizomycotina</taxon>
        <taxon>Sordariomycetes</taxon>
        <taxon>Hypocreomycetidae</taxon>
        <taxon>Hypocreales</taxon>
        <taxon>Ophiocordycipitaceae</taxon>
        <taxon>Ophiocordyceps</taxon>
    </lineage>
</organism>
<dbReference type="GO" id="GO:0006401">
    <property type="term" value="P:RNA catabolic process"/>
    <property type="evidence" value="ECO:0007669"/>
    <property type="project" value="InterPro"/>
</dbReference>
<evidence type="ECO:0000313" key="1">
    <source>
        <dbReference type="EMBL" id="PHH83562.1"/>
    </source>
</evidence>
<gene>
    <name evidence="1" type="ORF">CDD82_7123</name>
</gene>
<dbReference type="OrthoDB" id="6222486at2759"/>
<dbReference type="PANTHER" id="PTHR47204">
    <property type="entry name" value="OS02G0168900 PROTEIN"/>
    <property type="match status" value="1"/>
</dbReference>
<accession>A0A2C5ZUL1</accession>
<dbReference type="AlphaFoldDB" id="A0A2C5ZUL1"/>
<dbReference type="GO" id="GO:0032299">
    <property type="term" value="C:ribonuclease H2 complex"/>
    <property type="evidence" value="ECO:0007669"/>
    <property type="project" value="InterPro"/>
</dbReference>
<comment type="caution">
    <text evidence="1">The sequence shown here is derived from an EMBL/GenBank/DDBJ whole genome shotgun (WGS) entry which is preliminary data.</text>
</comment>
<dbReference type="Gene3D" id="2.40.128.680">
    <property type="match status" value="1"/>
</dbReference>
<evidence type="ECO:0000313" key="2">
    <source>
        <dbReference type="Proteomes" id="UP000224854"/>
    </source>
</evidence>
<reference evidence="1 2" key="1">
    <citation type="submission" date="2017-06" db="EMBL/GenBank/DDBJ databases">
        <title>Ant-infecting Ophiocordyceps genomes reveal a high diversity of potential behavioral manipulation genes and a possible major role for enterotoxins.</title>
        <authorList>
            <person name="De Bekker C."/>
            <person name="Evans H.C."/>
            <person name="Brachmann A."/>
            <person name="Hughes D.P."/>
        </authorList>
    </citation>
    <scope>NUCLEOTIDE SEQUENCE [LARGE SCALE GENOMIC DNA]</scope>
    <source>
        <strain evidence="1 2">1348a</strain>
    </source>
</reference>
<protein>
    <submittedName>
        <fullName evidence="1">Uncharacterized protein</fullName>
    </submittedName>
</protein>
<proteinExistence type="predicted"/>
<dbReference type="CDD" id="cd09271">
    <property type="entry name" value="RNase_H2-C"/>
    <property type="match status" value="1"/>
</dbReference>
<dbReference type="PANTHER" id="PTHR47204:SF1">
    <property type="entry name" value="RIBONUCLEASE H2 SUBUNIT C"/>
    <property type="match status" value="1"/>
</dbReference>
<keyword evidence="2" id="KW-1185">Reference proteome</keyword>
<dbReference type="EMBL" id="NJEU01000008">
    <property type="protein sequence ID" value="PHH83562.1"/>
    <property type="molecule type" value="Genomic_DNA"/>
</dbReference>
<dbReference type="Pfam" id="PF08615">
    <property type="entry name" value="RNase_H2_suC"/>
    <property type="match status" value="1"/>
</dbReference>
<name>A0A2C5ZUL1_9HYPO</name>